<evidence type="ECO:0000256" key="5">
    <source>
        <dbReference type="ARBA" id="ARBA00022777"/>
    </source>
</evidence>
<dbReference type="SUPFAM" id="SSF56112">
    <property type="entry name" value="Protein kinase-like (PK-like)"/>
    <property type="match status" value="1"/>
</dbReference>
<dbReference type="InterPro" id="IPR011009">
    <property type="entry name" value="Kinase-like_dom_sf"/>
</dbReference>
<keyword evidence="4" id="KW-0547">Nucleotide-binding</keyword>
<evidence type="ECO:0000259" key="7">
    <source>
        <dbReference type="PROSITE" id="PS50011"/>
    </source>
</evidence>
<keyword evidence="3" id="KW-0808">Transferase</keyword>
<dbReference type="GO" id="GO:0005737">
    <property type="term" value="C:cytoplasm"/>
    <property type="evidence" value="ECO:0007669"/>
    <property type="project" value="TreeGrafter"/>
</dbReference>
<dbReference type="EMBL" id="KV453945">
    <property type="protein sequence ID" value="ODV71076.1"/>
    <property type="molecule type" value="Genomic_DNA"/>
</dbReference>
<dbReference type="SMART" id="SM00220">
    <property type="entry name" value="S_TKc"/>
    <property type="match status" value="1"/>
</dbReference>
<name>A0A1E4RUZ8_CYBJN</name>
<dbReference type="PANTHER" id="PTHR24058:SF22">
    <property type="entry name" value="DUAL SPECIFICITY TYROSINE-PHOSPHORYLATION-REGULATED KINASE 4"/>
    <property type="match status" value="1"/>
</dbReference>
<dbReference type="AlphaFoldDB" id="A0A1E4RUZ8"/>
<dbReference type="InterPro" id="IPR050494">
    <property type="entry name" value="Ser_Thr_dual-spec_kinase"/>
</dbReference>
<dbReference type="InterPro" id="IPR000719">
    <property type="entry name" value="Prot_kinase_dom"/>
</dbReference>
<keyword evidence="5 8" id="KW-0418">Kinase</keyword>
<keyword evidence="9" id="KW-1185">Reference proteome</keyword>
<dbReference type="PROSITE" id="PS50011">
    <property type="entry name" value="PROTEIN_KINASE_DOM"/>
    <property type="match status" value="1"/>
</dbReference>
<evidence type="ECO:0000256" key="3">
    <source>
        <dbReference type="ARBA" id="ARBA00022679"/>
    </source>
</evidence>
<dbReference type="PROSITE" id="PS00108">
    <property type="entry name" value="PROTEIN_KINASE_ST"/>
    <property type="match status" value="1"/>
</dbReference>
<accession>A0A1E4RUZ8</accession>
<reference evidence="8 9" key="1">
    <citation type="journal article" date="2016" name="Proc. Natl. Acad. Sci. U.S.A.">
        <title>Comparative genomics of biotechnologically important yeasts.</title>
        <authorList>
            <person name="Riley R."/>
            <person name="Haridas S."/>
            <person name="Wolfe K.H."/>
            <person name="Lopes M.R."/>
            <person name="Hittinger C.T."/>
            <person name="Goeker M."/>
            <person name="Salamov A.A."/>
            <person name="Wisecaver J.H."/>
            <person name="Long T.M."/>
            <person name="Calvey C.H."/>
            <person name="Aerts A.L."/>
            <person name="Barry K.W."/>
            <person name="Choi C."/>
            <person name="Clum A."/>
            <person name="Coughlan A.Y."/>
            <person name="Deshpande S."/>
            <person name="Douglass A.P."/>
            <person name="Hanson S.J."/>
            <person name="Klenk H.-P."/>
            <person name="LaButti K.M."/>
            <person name="Lapidus A."/>
            <person name="Lindquist E.A."/>
            <person name="Lipzen A.M."/>
            <person name="Meier-Kolthoff J.P."/>
            <person name="Ohm R.A."/>
            <person name="Otillar R.P."/>
            <person name="Pangilinan J.L."/>
            <person name="Peng Y."/>
            <person name="Rokas A."/>
            <person name="Rosa C.A."/>
            <person name="Scheuner C."/>
            <person name="Sibirny A.A."/>
            <person name="Slot J.C."/>
            <person name="Stielow J.B."/>
            <person name="Sun H."/>
            <person name="Kurtzman C.P."/>
            <person name="Blackwell M."/>
            <person name="Grigoriev I.V."/>
            <person name="Jeffries T.W."/>
        </authorList>
    </citation>
    <scope>NUCLEOTIDE SEQUENCE [LARGE SCALE GENOMIC DNA]</scope>
    <source>
        <strain evidence="9">ATCC 18201 / CBS 1600 / BCRC 20928 / JCM 3617 / NBRC 0987 / NRRL Y-1542</strain>
    </source>
</reference>
<dbReference type="GO" id="GO:0005856">
    <property type="term" value="C:cytoskeleton"/>
    <property type="evidence" value="ECO:0007669"/>
    <property type="project" value="TreeGrafter"/>
</dbReference>
<evidence type="ECO:0000313" key="8">
    <source>
        <dbReference type="EMBL" id="ODV71076.1"/>
    </source>
</evidence>
<dbReference type="Proteomes" id="UP000094389">
    <property type="component" value="Unassembled WGS sequence"/>
</dbReference>
<organism evidence="8 9">
    <name type="scientific">Cyberlindnera jadinii (strain ATCC 18201 / CBS 1600 / BCRC 20928 / JCM 3617 / NBRC 0987 / NRRL Y-1542)</name>
    <name type="common">Torula yeast</name>
    <name type="synonym">Candida utilis</name>
    <dbReference type="NCBI Taxonomy" id="983966"/>
    <lineage>
        <taxon>Eukaryota</taxon>
        <taxon>Fungi</taxon>
        <taxon>Dikarya</taxon>
        <taxon>Ascomycota</taxon>
        <taxon>Saccharomycotina</taxon>
        <taxon>Saccharomycetes</taxon>
        <taxon>Phaffomycetales</taxon>
        <taxon>Phaffomycetaceae</taxon>
        <taxon>Cyberlindnera</taxon>
    </lineage>
</organism>
<dbReference type="Gene3D" id="3.30.200.20">
    <property type="entry name" value="Phosphorylase Kinase, domain 1"/>
    <property type="match status" value="1"/>
</dbReference>
<evidence type="ECO:0000256" key="2">
    <source>
        <dbReference type="ARBA" id="ARBA00022527"/>
    </source>
</evidence>
<comment type="similarity">
    <text evidence="1">Belongs to the protein kinase superfamily. CMGC Ser/Thr protein kinase family. MNB/DYRK subfamily.</text>
</comment>
<dbReference type="GO" id="GO:0004674">
    <property type="term" value="F:protein serine/threonine kinase activity"/>
    <property type="evidence" value="ECO:0007669"/>
    <property type="project" value="UniProtKB-KW"/>
</dbReference>
<dbReference type="InterPro" id="IPR008271">
    <property type="entry name" value="Ser/Thr_kinase_AS"/>
</dbReference>
<dbReference type="Gene3D" id="1.10.510.10">
    <property type="entry name" value="Transferase(Phosphotransferase) domain 1"/>
    <property type="match status" value="1"/>
</dbReference>
<dbReference type="STRING" id="983966.A0A1E4RUZ8"/>
<evidence type="ECO:0000256" key="1">
    <source>
        <dbReference type="ARBA" id="ARBA00008867"/>
    </source>
</evidence>
<keyword evidence="2" id="KW-0723">Serine/threonine-protein kinase</keyword>
<dbReference type="OrthoDB" id="9332038at2759"/>
<feature type="domain" description="Protein kinase" evidence="7">
    <location>
        <begin position="42"/>
        <end position="352"/>
    </location>
</feature>
<dbReference type="OMA" id="HPWISKC"/>
<dbReference type="RefSeq" id="XP_020068115.1">
    <property type="nucleotide sequence ID" value="XM_020216951.1"/>
</dbReference>
<evidence type="ECO:0000256" key="4">
    <source>
        <dbReference type="ARBA" id="ARBA00022741"/>
    </source>
</evidence>
<dbReference type="Pfam" id="PF00069">
    <property type="entry name" value="Pkinase"/>
    <property type="match status" value="1"/>
</dbReference>
<sequence length="355" mass="40986">MIYYVGNIGREYSSSNVNSNFGFDNKDKNLIISKNDHIAYRYQVLSKLGTGAFGNVYRCYDHKMNKMVSLKIMRNDPAWSLQSMYEIKILKRLHQEPKHLLQYLGHLNFRSHICVSTELLSVNLIEALGATKYQGFELSVIKLWSQQLLSALEFLHRSDIVHADLKPENIMLQSPNSFNLKIIDFGSSTTVGDITYPYIQSRFYRAPEVLLGARYDTKIDIWSFATVIYEMYTGKVMFEAKNETHLYKLFVELLGNPPPRTVLSMRETVLKNGSVNKYNDGNFVDKSTLLFTSFSKVGVYRGEPLDTSKCVTPFHKRLNLGDLQFADFIQTILVWNPKERPSAKKLLQHMFLEEQ</sequence>
<gene>
    <name evidence="8" type="ORF">CYBJADRAFT_178763</name>
</gene>
<evidence type="ECO:0000256" key="6">
    <source>
        <dbReference type="ARBA" id="ARBA00022840"/>
    </source>
</evidence>
<dbReference type="PANTHER" id="PTHR24058">
    <property type="entry name" value="DUAL SPECIFICITY PROTEIN KINASE"/>
    <property type="match status" value="1"/>
</dbReference>
<evidence type="ECO:0000313" key="9">
    <source>
        <dbReference type="Proteomes" id="UP000094389"/>
    </source>
</evidence>
<protein>
    <submittedName>
        <fullName evidence="8">Kinase-like protein</fullName>
    </submittedName>
</protein>
<keyword evidence="6" id="KW-0067">ATP-binding</keyword>
<proteinExistence type="inferred from homology"/>
<dbReference type="GeneID" id="30991347"/>
<dbReference type="GO" id="GO:0005524">
    <property type="term" value="F:ATP binding"/>
    <property type="evidence" value="ECO:0007669"/>
    <property type="project" value="UniProtKB-KW"/>
</dbReference>